<gene>
    <name evidence="5" type="ORF">EDD18DRAFT_1083654</name>
</gene>
<dbReference type="Proteomes" id="UP001175228">
    <property type="component" value="Unassembled WGS sequence"/>
</dbReference>
<dbReference type="InterPro" id="IPR001077">
    <property type="entry name" value="COMT_C"/>
</dbReference>
<keyword evidence="3" id="KW-0949">S-adenosyl-L-methionine</keyword>
<keyword evidence="1 5" id="KW-0489">Methyltransferase</keyword>
<dbReference type="SUPFAM" id="SSF53335">
    <property type="entry name" value="S-adenosyl-L-methionine-dependent methyltransferases"/>
    <property type="match status" value="1"/>
</dbReference>
<dbReference type="InterPro" id="IPR036390">
    <property type="entry name" value="WH_DNA-bd_sf"/>
</dbReference>
<dbReference type="AlphaFoldDB" id="A0AA39PHC9"/>
<reference evidence="5" key="1">
    <citation type="submission" date="2023-06" db="EMBL/GenBank/DDBJ databases">
        <authorList>
            <consortium name="Lawrence Berkeley National Laboratory"/>
            <person name="Ahrendt S."/>
            <person name="Sahu N."/>
            <person name="Indic B."/>
            <person name="Wong-Bajracharya J."/>
            <person name="Merenyi Z."/>
            <person name="Ke H.-M."/>
            <person name="Monk M."/>
            <person name="Kocsube S."/>
            <person name="Drula E."/>
            <person name="Lipzen A."/>
            <person name="Balint B."/>
            <person name="Henrissat B."/>
            <person name="Andreopoulos B."/>
            <person name="Martin F.M."/>
            <person name="Harder C.B."/>
            <person name="Rigling D."/>
            <person name="Ford K.L."/>
            <person name="Foster G.D."/>
            <person name="Pangilinan J."/>
            <person name="Papanicolaou A."/>
            <person name="Barry K."/>
            <person name="LaButti K."/>
            <person name="Viragh M."/>
            <person name="Koriabine M."/>
            <person name="Yan M."/>
            <person name="Riley R."/>
            <person name="Champramary S."/>
            <person name="Plett K.L."/>
            <person name="Tsai I.J."/>
            <person name="Slot J."/>
            <person name="Sipos G."/>
            <person name="Plett J."/>
            <person name="Nagy L.G."/>
            <person name="Grigoriev I.V."/>
        </authorList>
    </citation>
    <scope>NUCLEOTIDE SEQUENCE</scope>
    <source>
        <strain evidence="5">HWK02</strain>
    </source>
</reference>
<dbReference type="PANTHER" id="PTHR43712:SF2">
    <property type="entry name" value="O-METHYLTRANSFERASE CICE"/>
    <property type="match status" value="1"/>
</dbReference>
<dbReference type="Gene3D" id="1.10.10.10">
    <property type="entry name" value="Winged helix-like DNA-binding domain superfamily/Winged helix DNA-binding domain"/>
    <property type="match status" value="1"/>
</dbReference>
<evidence type="ECO:0000313" key="6">
    <source>
        <dbReference type="Proteomes" id="UP001175228"/>
    </source>
</evidence>
<dbReference type="SUPFAM" id="SSF46785">
    <property type="entry name" value="Winged helix' DNA-binding domain"/>
    <property type="match status" value="1"/>
</dbReference>
<dbReference type="Gene3D" id="3.40.50.150">
    <property type="entry name" value="Vaccinia Virus protein VP39"/>
    <property type="match status" value="1"/>
</dbReference>
<dbReference type="InterPro" id="IPR036388">
    <property type="entry name" value="WH-like_DNA-bd_sf"/>
</dbReference>
<proteinExistence type="predicted"/>
<comment type="caution">
    <text evidence="5">The sequence shown here is derived from an EMBL/GenBank/DDBJ whole genome shotgun (WGS) entry which is preliminary data.</text>
</comment>
<organism evidence="5 6">
    <name type="scientific">Armillaria luteobubalina</name>
    <dbReference type="NCBI Taxonomy" id="153913"/>
    <lineage>
        <taxon>Eukaryota</taxon>
        <taxon>Fungi</taxon>
        <taxon>Dikarya</taxon>
        <taxon>Basidiomycota</taxon>
        <taxon>Agaricomycotina</taxon>
        <taxon>Agaricomycetes</taxon>
        <taxon>Agaricomycetidae</taxon>
        <taxon>Agaricales</taxon>
        <taxon>Marasmiineae</taxon>
        <taxon>Physalacriaceae</taxon>
        <taxon>Armillaria</taxon>
    </lineage>
</organism>
<name>A0AA39PHC9_9AGAR</name>
<dbReference type="Pfam" id="PF00891">
    <property type="entry name" value="Methyltransf_2"/>
    <property type="match status" value="1"/>
</dbReference>
<keyword evidence="2" id="KW-0808">Transferase</keyword>
<sequence length="444" mass="49524">MSLQLSQLVSLIANATKLVEDTFAETARPNVPSLEDTTPHPLDSQMLSPEMREAIQMIKGACAQLCALIARPNRTMLNNFEPACIRVMVNFQIADHLINKPDGIHVSKLGALSGAEPGKLGRIMQLLASKHCFHEVDRNVFANNCLSMMLLSTNGFLPLANHFTDISNKALSMLTETLQDPHWGHSSSSLHAPFNYWSKYPGTIYSWYQSVVHEAEKGVHLGFAMKGWGDSIEMWAIVNAFLWCSLHDGAIVCDVGGGISVVSLQLANAHPNLHIVLQDVPAQIKIAKNEIWPKSCLAAVKDGCVEFKAIDFFVESPVKGCDVYFLKNILHNWPDNECKTILKGVGDVMLMNSRLLIFDYIIQHTNKDNDISQWPGLKLAPEPLLPNYGTGRMIQYNIDLNMMCITNSQEHSLNHFIELGKEAGLRFVRVWDAREASIIEFCLE</sequence>
<dbReference type="EMBL" id="JAUEPU010000053">
    <property type="protein sequence ID" value="KAK0484293.1"/>
    <property type="molecule type" value="Genomic_DNA"/>
</dbReference>
<dbReference type="GO" id="GO:0008171">
    <property type="term" value="F:O-methyltransferase activity"/>
    <property type="evidence" value="ECO:0007669"/>
    <property type="project" value="InterPro"/>
</dbReference>
<dbReference type="PROSITE" id="PS51683">
    <property type="entry name" value="SAM_OMT_II"/>
    <property type="match status" value="1"/>
</dbReference>
<dbReference type="GO" id="GO:0032259">
    <property type="term" value="P:methylation"/>
    <property type="evidence" value="ECO:0007669"/>
    <property type="project" value="UniProtKB-KW"/>
</dbReference>
<evidence type="ECO:0000256" key="3">
    <source>
        <dbReference type="ARBA" id="ARBA00022691"/>
    </source>
</evidence>
<keyword evidence="6" id="KW-1185">Reference proteome</keyword>
<feature type="domain" description="O-methyltransferase C-terminal" evidence="4">
    <location>
        <begin position="249"/>
        <end position="425"/>
    </location>
</feature>
<evidence type="ECO:0000256" key="2">
    <source>
        <dbReference type="ARBA" id="ARBA00022679"/>
    </source>
</evidence>
<dbReference type="PANTHER" id="PTHR43712">
    <property type="entry name" value="PUTATIVE (AFU_ORTHOLOGUE AFUA_4G14580)-RELATED"/>
    <property type="match status" value="1"/>
</dbReference>
<dbReference type="InterPro" id="IPR016461">
    <property type="entry name" value="COMT-like"/>
</dbReference>
<dbReference type="InterPro" id="IPR029063">
    <property type="entry name" value="SAM-dependent_MTases_sf"/>
</dbReference>
<evidence type="ECO:0000259" key="4">
    <source>
        <dbReference type="Pfam" id="PF00891"/>
    </source>
</evidence>
<accession>A0AA39PHC9</accession>
<protein>
    <submittedName>
        <fullName evidence="5">S-adenosyl-L-methionine-dependent methyltransferase</fullName>
    </submittedName>
</protein>
<evidence type="ECO:0000256" key="1">
    <source>
        <dbReference type="ARBA" id="ARBA00022603"/>
    </source>
</evidence>
<evidence type="ECO:0000313" key="5">
    <source>
        <dbReference type="EMBL" id="KAK0484293.1"/>
    </source>
</evidence>